<evidence type="ECO:0000313" key="2">
    <source>
        <dbReference type="EMBL" id="SUP44241.1"/>
    </source>
</evidence>
<dbReference type="EMBL" id="UHIO01000001">
    <property type="protein sequence ID" value="SUP44241.1"/>
    <property type="molecule type" value="Genomic_DNA"/>
</dbReference>
<dbReference type="InterPro" id="IPR000182">
    <property type="entry name" value="GNAT_dom"/>
</dbReference>
<dbReference type="Gene3D" id="3.40.630.30">
    <property type="match status" value="1"/>
</dbReference>
<dbReference type="PROSITE" id="PS51186">
    <property type="entry name" value="GNAT"/>
    <property type="match status" value="1"/>
</dbReference>
<keyword evidence="2" id="KW-0645">Protease</keyword>
<gene>
    <name evidence="2" type="primary">paiA</name>
    <name evidence="2" type="ORF">NCTC12020_01572</name>
</gene>
<dbReference type="InterPro" id="IPR050276">
    <property type="entry name" value="MshD_Acetyltransferase"/>
</dbReference>
<evidence type="ECO:0000313" key="3">
    <source>
        <dbReference type="Proteomes" id="UP000255367"/>
    </source>
</evidence>
<proteinExistence type="predicted"/>
<dbReference type="Pfam" id="PF00583">
    <property type="entry name" value="Acetyltransf_1"/>
    <property type="match status" value="1"/>
</dbReference>
<feature type="domain" description="N-acetyltransferase" evidence="1">
    <location>
        <begin position="3"/>
        <end position="172"/>
    </location>
</feature>
<dbReference type="GO" id="GO:0016747">
    <property type="term" value="F:acyltransferase activity, transferring groups other than amino-acyl groups"/>
    <property type="evidence" value="ECO:0007669"/>
    <property type="project" value="InterPro"/>
</dbReference>
<evidence type="ECO:0000259" key="1">
    <source>
        <dbReference type="PROSITE" id="PS51186"/>
    </source>
</evidence>
<dbReference type="AlphaFoldDB" id="A0A380NLT4"/>
<dbReference type="GO" id="GO:0008233">
    <property type="term" value="F:peptidase activity"/>
    <property type="evidence" value="ECO:0007669"/>
    <property type="project" value="UniProtKB-KW"/>
</dbReference>
<sequence>MNLVFKKITTDDIAKLQQIAKDTFRETFGHHNTDAELAAYFNTAFSHETLTKEVLNPESQHYFAILDGTIAGYLKLNQGAAQTEQELENAFEVQRIYVLQAFQGQGLGKFLFEKALQLACETDCEWVWLGVWDQNYKAQRFYAKYQFERFGEHQFPVADKVDTDWLLRRSVASLQAQFGNK</sequence>
<keyword evidence="2" id="KW-0012">Acyltransferase</keyword>
<reference evidence="2 3" key="1">
    <citation type="submission" date="2018-06" db="EMBL/GenBank/DDBJ databases">
        <authorList>
            <consortium name="Pathogen Informatics"/>
            <person name="Doyle S."/>
        </authorList>
    </citation>
    <scope>NUCLEOTIDE SEQUENCE [LARGE SCALE GENOMIC DNA]</scope>
    <source>
        <strain evidence="2 3">NCTC12020</strain>
    </source>
</reference>
<dbReference type="PANTHER" id="PTHR43617">
    <property type="entry name" value="L-AMINO ACID N-ACETYLTRANSFERASE"/>
    <property type="match status" value="1"/>
</dbReference>
<dbReference type="PANTHER" id="PTHR43617:SF33">
    <property type="entry name" value="SPORE COAT POLYSACCHARIDE BIOSYNTHESIS PROTEIN SPSD"/>
    <property type="match status" value="1"/>
</dbReference>
<organism evidence="2 3">
    <name type="scientific">Veillonella criceti</name>
    <dbReference type="NCBI Taxonomy" id="103891"/>
    <lineage>
        <taxon>Bacteria</taxon>
        <taxon>Bacillati</taxon>
        <taxon>Bacillota</taxon>
        <taxon>Negativicutes</taxon>
        <taxon>Veillonellales</taxon>
        <taxon>Veillonellaceae</taxon>
        <taxon>Veillonella</taxon>
    </lineage>
</organism>
<accession>A0A380NLT4</accession>
<dbReference type="GO" id="GO:0006508">
    <property type="term" value="P:proteolysis"/>
    <property type="evidence" value="ECO:0007669"/>
    <property type="project" value="UniProtKB-KW"/>
</dbReference>
<protein>
    <submittedName>
        <fullName evidence="2">Protease synthase and sporulation negative regulatory protein PAI 1</fullName>
        <ecNumber evidence="2">2.3.1.-</ecNumber>
    </submittedName>
</protein>
<keyword evidence="3" id="KW-1185">Reference proteome</keyword>
<dbReference type="SUPFAM" id="SSF55729">
    <property type="entry name" value="Acyl-CoA N-acyltransferases (Nat)"/>
    <property type="match status" value="1"/>
</dbReference>
<dbReference type="Proteomes" id="UP000255367">
    <property type="component" value="Unassembled WGS sequence"/>
</dbReference>
<keyword evidence="2" id="KW-0808">Transferase</keyword>
<dbReference type="InterPro" id="IPR016181">
    <property type="entry name" value="Acyl_CoA_acyltransferase"/>
</dbReference>
<name>A0A380NLT4_9FIRM</name>
<dbReference type="OrthoDB" id="7205533at2"/>
<dbReference type="EC" id="2.3.1.-" evidence="2"/>
<dbReference type="RefSeq" id="WP_115310687.1">
    <property type="nucleotide sequence ID" value="NZ_UHIO01000001.1"/>
</dbReference>
<dbReference type="CDD" id="cd04301">
    <property type="entry name" value="NAT_SF"/>
    <property type="match status" value="1"/>
</dbReference>
<keyword evidence="2" id="KW-0378">Hydrolase</keyword>